<evidence type="ECO:0000259" key="3">
    <source>
        <dbReference type="PROSITE" id="PS50053"/>
    </source>
</evidence>
<evidence type="ECO:0000313" key="5">
    <source>
        <dbReference type="Proteomes" id="UP000245119"/>
    </source>
</evidence>
<dbReference type="PANTHER" id="PTHR12329:SF16">
    <property type="entry name" value="BAG FAMILY MOLECULAR CHAPERONE REGULATOR 1"/>
    <property type="match status" value="1"/>
</dbReference>
<dbReference type="EMBL" id="PZQS01000007">
    <property type="protein sequence ID" value="PVD27060.1"/>
    <property type="molecule type" value="Genomic_DNA"/>
</dbReference>
<dbReference type="InterPro" id="IPR000626">
    <property type="entry name" value="Ubiquitin-like_dom"/>
</dbReference>
<name>A0A2T7P0V9_POMCA</name>
<reference evidence="4 5" key="1">
    <citation type="submission" date="2018-04" db="EMBL/GenBank/DDBJ databases">
        <title>The genome of golden apple snail Pomacea canaliculata provides insight into stress tolerance and invasive adaptation.</title>
        <authorList>
            <person name="Liu C."/>
            <person name="Liu B."/>
            <person name="Ren Y."/>
            <person name="Zhang Y."/>
            <person name="Wang H."/>
            <person name="Li S."/>
            <person name="Jiang F."/>
            <person name="Yin L."/>
            <person name="Zhang G."/>
            <person name="Qian W."/>
            <person name="Fan W."/>
        </authorList>
    </citation>
    <scope>NUCLEOTIDE SEQUENCE [LARGE SCALE GENOMIC DNA]</scope>
    <source>
        <strain evidence="4">SZHN2017</strain>
        <tissue evidence="4">Muscle</tissue>
    </source>
</reference>
<dbReference type="PROSITE" id="PS50053">
    <property type="entry name" value="UBIQUITIN_2"/>
    <property type="match status" value="1"/>
</dbReference>
<organism evidence="4 5">
    <name type="scientific">Pomacea canaliculata</name>
    <name type="common">Golden apple snail</name>
    <dbReference type="NCBI Taxonomy" id="400727"/>
    <lineage>
        <taxon>Eukaryota</taxon>
        <taxon>Metazoa</taxon>
        <taxon>Spiralia</taxon>
        <taxon>Lophotrochozoa</taxon>
        <taxon>Mollusca</taxon>
        <taxon>Gastropoda</taxon>
        <taxon>Caenogastropoda</taxon>
        <taxon>Architaenioglossa</taxon>
        <taxon>Ampullarioidea</taxon>
        <taxon>Ampullariidae</taxon>
        <taxon>Pomacea</taxon>
    </lineage>
</organism>
<dbReference type="AlphaFoldDB" id="A0A2T7P0V9"/>
<dbReference type="GO" id="GO:0050821">
    <property type="term" value="P:protein stabilization"/>
    <property type="evidence" value="ECO:0007669"/>
    <property type="project" value="TreeGrafter"/>
</dbReference>
<sequence>MDSVFALRVCRCQSGDAGRVKEGLHMQDDDICGVKASFGVPSTYWHFVKQDLTNGPSNRRTLYRHLEACSNTYLLTLKPSLDEDGDDIDICHLTAEVENLTGIPKEKQKLIFKGRTLSTDSKNQTGLRALGLTNGAKVMVLGSRSPSVEGASISSSQDAGSSVNKLENSLLGDQDKLQTLESSLEKEAKNLTTLIEDINFLNSNSQGAGIERRQLEQGRKELMASVESFMQLLESLDSLQLSSDDLTSRSKRKNMVDRIQKLMDQCEKLAEKLKDKNDP</sequence>
<dbReference type="Pfam" id="PF02179">
    <property type="entry name" value="BAG"/>
    <property type="match status" value="1"/>
</dbReference>
<gene>
    <name evidence="4" type="ORF">C0Q70_12210</name>
</gene>
<accession>A0A2T7P0V9</accession>
<evidence type="ECO:0000256" key="2">
    <source>
        <dbReference type="ARBA" id="ARBA00023186"/>
    </source>
</evidence>
<dbReference type="GO" id="GO:0005634">
    <property type="term" value="C:nucleus"/>
    <property type="evidence" value="ECO:0007669"/>
    <property type="project" value="TreeGrafter"/>
</dbReference>
<dbReference type="OrthoDB" id="417450at2759"/>
<dbReference type="Gene3D" id="1.20.58.120">
    <property type="entry name" value="BAG domain"/>
    <property type="match status" value="1"/>
</dbReference>
<feature type="domain" description="Ubiquitin-like" evidence="3">
    <location>
        <begin position="90"/>
        <end position="147"/>
    </location>
</feature>
<dbReference type="GO" id="GO:0000774">
    <property type="term" value="F:adenyl-nucleotide exchange factor activity"/>
    <property type="evidence" value="ECO:0007669"/>
    <property type="project" value="TreeGrafter"/>
</dbReference>
<dbReference type="InterPro" id="IPR003103">
    <property type="entry name" value="BAG_domain"/>
</dbReference>
<dbReference type="GO" id="GO:0016020">
    <property type="term" value="C:membrane"/>
    <property type="evidence" value="ECO:0007669"/>
    <property type="project" value="TreeGrafter"/>
</dbReference>
<keyword evidence="5" id="KW-1185">Reference proteome</keyword>
<dbReference type="PANTHER" id="PTHR12329">
    <property type="entry name" value="BCL2-ASSOCIATED ATHANOGENE"/>
    <property type="match status" value="1"/>
</dbReference>
<comment type="caution">
    <text evidence="4">The sequence shown here is derived from an EMBL/GenBank/DDBJ whole genome shotgun (WGS) entry which is preliminary data.</text>
</comment>
<dbReference type="InterPro" id="IPR039773">
    <property type="entry name" value="BAG_chaperone_regulator"/>
</dbReference>
<evidence type="ECO:0000256" key="1">
    <source>
        <dbReference type="ARBA" id="ARBA00022374"/>
    </source>
</evidence>
<dbReference type="Gene3D" id="3.10.20.90">
    <property type="entry name" value="Phosphatidylinositol 3-kinase Catalytic Subunit, Chain A, domain 1"/>
    <property type="match status" value="1"/>
</dbReference>
<dbReference type="STRING" id="400727.A0A2T7P0V9"/>
<proteinExistence type="predicted"/>
<dbReference type="GO" id="GO:0051087">
    <property type="term" value="F:protein-folding chaperone binding"/>
    <property type="evidence" value="ECO:0007669"/>
    <property type="project" value="InterPro"/>
</dbReference>
<dbReference type="SUPFAM" id="SSF54236">
    <property type="entry name" value="Ubiquitin-like"/>
    <property type="match status" value="1"/>
</dbReference>
<dbReference type="SUPFAM" id="SSF63491">
    <property type="entry name" value="BAG domain"/>
    <property type="match status" value="1"/>
</dbReference>
<dbReference type="GO" id="GO:0005829">
    <property type="term" value="C:cytosol"/>
    <property type="evidence" value="ECO:0007669"/>
    <property type="project" value="TreeGrafter"/>
</dbReference>
<dbReference type="Proteomes" id="UP000245119">
    <property type="component" value="Linkage Group LG7"/>
</dbReference>
<dbReference type="InterPro" id="IPR029071">
    <property type="entry name" value="Ubiquitin-like_domsf"/>
</dbReference>
<protein>
    <recommendedName>
        <fullName evidence="1">BAG family molecular chaperone regulator 1</fullName>
    </recommendedName>
</protein>
<evidence type="ECO:0000313" key="4">
    <source>
        <dbReference type="EMBL" id="PVD27060.1"/>
    </source>
</evidence>
<keyword evidence="2" id="KW-0143">Chaperone</keyword>
<dbReference type="InterPro" id="IPR036533">
    <property type="entry name" value="BAG_dom_sf"/>
</dbReference>